<comment type="caution">
    <text evidence="1">The sequence shown here is derived from an EMBL/GenBank/DDBJ whole genome shotgun (WGS) entry which is preliminary data.</text>
</comment>
<dbReference type="AlphaFoldDB" id="A0A2W7TVR8"/>
<dbReference type="Pfam" id="PF01161">
    <property type="entry name" value="PBP"/>
    <property type="match status" value="1"/>
</dbReference>
<dbReference type="Gene3D" id="3.90.280.10">
    <property type="entry name" value="PEBP-like"/>
    <property type="match status" value="1"/>
</dbReference>
<dbReference type="EMBL" id="QKXH01000006">
    <property type="protein sequence ID" value="PZX93496.1"/>
    <property type="molecule type" value="Genomic_DNA"/>
</dbReference>
<name>A0A2W7TVR8_9FLAO</name>
<organism evidence="1 2">
    <name type="scientific">Flavobacterium aquariorum</name>
    <dbReference type="NCBI Taxonomy" id="2217670"/>
    <lineage>
        <taxon>Bacteria</taxon>
        <taxon>Pseudomonadati</taxon>
        <taxon>Bacteroidota</taxon>
        <taxon>Flavobacteriia</taxon>
        <taxon>Flavobacteriales</taxon>
        <taxon>Flavobacteriaceae</taxon>
        <taxon>Flavobacterium</taxon>
    </lineage>
</organism>
<proteinExistence type="predicted"/>
<keyword evidence="2" id="KW-1185">Reference proteome</keyword>
<dbReference type="NCBIfam" id="TIGR00481">
    <property type="entry name" value="YbhB/YbcL family Raf kinase inhibitor-like protein"/>
    <property type="match status" value="1"/>
</dbReference>
<dbReference type="PANTHER" id="PTHR30289:SF1">
    <property type="entry name" value="PEBP (PHOSPHATIDYLETHANOLAMINE-BINDING PROTEIN) FAMILY PROTEIN"/>
    <property type="match status" value="1"/>
</dbReference>
<dbReference type="InterPro" id="IPR036610">
    <property type="entry name" value="PEBP-like_sf"/>
</dbReference>
<evidence type="ECO:0000313" key="1">
    <source>
        <dbReference type="EMBL" id="PZX93496.1"/>
    </source>
</evidence>
<dbReference type="InterPro" id="IPR008914">
    <property type="entry name" value="PEBP"/>
</dbReference>
<evidence type="ECO:0000313" key="2">
    <source>
        <dbReference type="Proteomes" id="UP000249177"/>
    </source>
</evidence>
<accession>A0A2W7TVR8</accession>
<dbReference type="CDD" id="cd00865">
    <property type="entry name" value="PEBP_bact_arch"/>
    <property type="match status" value="1"/>
</dbReference>
<gene>
    <name evidence="1" type="ORF">DOS84_10280</name>
</gene>
<dbReference type="Proteomes" id="UP000249177">
    <property type="component" value="Unassembled WGS sequence"/>
</dbReference>
<dbReference type="OrthoDB" id="9797506at2"/>
<protein>
    <submittedName>
        <fullName evidence="1">YbhB/YbcL family Raf kinase inhibitor-like protein</fullName>
    </submittedName>
</protein>
<sequence length="150" mass="16226">MTTVLNKPLIIKSPAFSNNEWIPVKYTCVGSNINPALAITDIPNDTKSLAIIVDDPDAPNGTFVHWVMWNVPVISMIDENSAPGIQGKNGKGENKYFGPCPPTGTHHYNFKVYALDAKLILPLGANKNVLLKAMDGHILASGSLIGLFKK</sequence>
<reference evidence="1 2" key="1">
    <citation type="submission" date="2018-06" db="EMBL/GenBank/DDBJ databases">
        <title>Flavobacterium sp IMCC34762, genome.</title>
        <authorList>
            <person name="Joung Y."/>
            <person name="Cho J."/>
            <person name="Song J."/>
        </authorList>
    </citation>
    <scope>NUCLEOTIDE SEQUENCE [LARGE SCALE GENOMIC DNA]</scope>
    <source>
        <strain evidence="1 2">IMCC34762</strain>
    </source>
</reference>
<dbReference type="InterPro" id="IPR005247">
    <property type="entry name" value="YbhB_YbcL/LppC-like"/>
</dbReference>
<dbReference type="SUPFAM" id="SSF49777">
    <property type="entry name" value="PEBP-like"/>
    <property type="match status" value="1"/>
</dbReference>
<dbReference type="PANTHER" id="PTHR30289">
    <property type="entry name" value="UNCHARACTERIZED PROTEIN YBCL-RELATED"/>
    <property type="match status" value="1"/>
</dbReference>